<proteinExistence type="predicted"/>
<feature type="region of interest" description="Disordered" evidence="1">
    <location>
        <begin position="93"/>
        <end position="117"/>
    </location>
</feature>
<feature type="compositionally biased region" description="Low complexity" evidence="1">
    <location>
        <begin position="108"/>
        <end position="117"/>
    </location>
</feature>
<gene>
    <name evidence="2" type="ORF">PCORN_11737</name>
</gene>
<dbReference type="Proteomes" id="UP000019254">
    <property type="component" value="Unassembled WGS sequence"/>
</dbReference>
<evidence type="ECO:0000256" key="1">
    <source>
        <dbReference type="SAM" id="MobiDB-lite"/>
    </source>
</evidence>
<comment type="caution">
    <text evidence="2">The sequence shown here is derived from an EMBL/GenBank/DDBJ whole genome shotgun (WGS) entry which is preliminary data.</text>
</comment>
<name>W7C806_9LIST</name>
<sequence>MVFRGGLLEGIPARFALMHVGSLIHSISKAPNKSDLGRTDFQPIAYRLKKINTAIINLSTKQKGVKDVKKRDFRSNVSITYYDASWNTDTANYRTSKNDKTTYHHSSRAINSSNSRR</sequence>
<reference evidence="2 3" key="1">
    <citation type="journal article" date="2014" name="Int. J. Syst. Evol. Microbiol.">
        <title>Listeria floridensis sp. nov., Listeria aquatica sp. nov., Listeria cornellensis sp. nov., Listeria riparia sp. nov. and Listeria grandensis sp. nov., from agricultural and natural environments.</title>
        <authorList>
            <person name="den Bakker H.C."/>
            <person name="Warchocki S."/>
            <person name="Wright E.M."/>
            <person name="Allred A.F."/>
            <person name="Ahlstrom C."/>
            <person name="Manuel C.S."/>
            <person name="Stasiewicz M.J."/>
            <person name="Burrell A."/>
            <person name="Roof S."/>
            <person name="Strawn L."/>
            <person name="Fortes E.D."/>
            <person name="Nightingale K.K."/>
            <person name="Kephart D."/>
            <person name="Wiedmann M."/>
        </authorList>
    </citation>
    <scope>NUCLEOTIDE SEQUENCE [LARGE SCALE GENOMIC DNA]</scope>
    <source>
        <strain evidence="3">FSL F6-969</strain>
    </source>
</reference>
<evidence type="ECO:0000313" key="2">
    <source>
        <dbReference type="EMBL" id="EUJ28768.1"/>
    </source>
</evidence>
<dbReference type="AlphaFoldDB" id="W7C806"/>
<protein>
    <submittedName>
        <fullName evidence="2">Uncharacterized protein</fullName>
    </submittedName>
</protein>
<accession>W7C806</accession>
<dbReference type="EMBL" id="AODE01000021">
    <property type="protein sequence ID" value="EUJ28768.1"/>
    <property type="molecule type" value="Genomic_DNA"/>
</dbReference>
<organism evidence="2 3">
    <name type="scientific">Listeria cornellensis FSL F6-0969</name>
    <dbReference type="NCBI Taxonomy" id="1265820"/>
    <lineage>
        <taxon>Bacteria</taxon>
        <taxon>Bacillati</taxon>
        <taxon>Bacillota</taxon>
        <taxon>Bacilli</taxon>
        <taxon>Bacillales</taxon>
        <taxon>Listeriaceae</taxon>
        <taxon>Listeria</taxon>
    </lineage>
</organism>
<keyword evidence="3" id="KW-1185">Reference proteome</keyword>
<evidence type="ECO:0000313" key="3">
    <source>
        <dbReference type="Proteomes" id="UP000019254"/>
    </source>
</evidence>